<feature type="compositionally biased region" description="Polar residues" evidence="1">
    <location>
        <begin position="1"/>
        <end position="23"/>
    </location>
</feature>
<name>A0A1L7XBF5_9HELO</name>
<organism evidence="2 3">
    <name type="scientific">Phialocephala subalpina</name>
    <dbReference type="NCBI Taxonomy" id="576137"/>
    <lineage>
        <taxon>Eukaryota</taxon>
        <taxon>Fungi</taxon>
        <taxon>Dikarya</taxon>
        <taxon>Ascomycota</taxon>
        <taxon>Pezizomycotina</taxon>
        <taxon>Leotiomycetes</taxon>
        <taxon>Helotiales</taxon>
        <taxon>Mollisiaceae</taxon>
        <taxon>Phialocephala</taxon>
        <taxon>Phialocephala fortinii species complex</taxon>
    </lineage>
</organism>
<evidence type="ECO:0000313" key="2">
    <source>
        <dbReference type="EMBL" id="CZR62351.1"/>
    </source>
</evidence>
<accession>A0A1L7XBF5</accession>
<sequence length="544" mass="60235">MSRTTSPSVKTEPMSSEVWNTEDSPAPLTNVDIEQSSTSSPGAPPSQSHDQWVQSQRADQPRLPWNWSQGKNQNPYTPTVVGKWWSKTQAQLDAMTPKYRQSQSHVGRIMETDLGMKLFGDDRCSACRRERQECWVYVEDAETQINYARYSCARCRDGPRAGGCSKSKRRPNRKKLIPLTRRIPARPQRTIASNVMIPYMPFDGLPHVAGDNDAFNGLPGVAGNGGMMPNLLPHIHVSNDMTAERAAVKTRRRTLGNRSAPSLAPLVPPSLPTHIRVMPPGAKLPGLDAAELTLLREKQKWLSLNETATLNAVPDQAALRNALAATLIFAQYEAGSAVCIDKAGWILTCAHCFGDSVEEYKASNKNKWLLFYNGMAVQVECRIWDPKRDLALLKIIAMESDKGASGVIPTFSFVKLTTDILVDGMPIFCIGQPGSDDLESTSERKTKYNLVKVSKGKFRGMVPGVDPQDNSEIGALKHDAWTYWGHSGKWYTDTETCDLAGAPLLSAADWTLIGLHSSWDEKTTMRHGIPQVAIEEFLQKEFPA</sequence>
<reference evidence="2 3" key="1">
    <citation type="submission" date="2016-03" db="EMBL/GenBank/DDBJ databases">
        <authorList>
            <person name="Ploux O."/>
        </authorList>
    </citation>
    <scope>NUCLEOTIDE SEQUENCE [LARGE SCALE GENOMIC DNA]</scope>
    <source>
        <strain evidence="2 3">UAMH 11012</strain>
    </source>
</reference>
<dbReference type="EMBL" id="FJOG01000020">
    <property type="protein sequence ID" value="CZR62351.1"/>
    <property type="molecule type" value="Genomic_DNA"/>
</dbReference>
<dbReference type="SUPFAM" id="SSF50494">
    <property type="entry name" value="Trypsin-like serine proteases"/>
    <property type="match status" value="1"/>
</dbReference>
<dbReference type="InterPro" id="IPR009003">
    <property type="entry name" value="Peptidase_S1_PA"/>
</dbReference>
<feature type="compositionally biased region" description="Polar residues" evidence="1">
    <location>
        <begin position="66"/>
        <end position="76"/>
    </location>
</feature>
<proteinExistence type="predicted"/>
<dbReference type="Gene3D" id="2.40.10.120">
    <property type="match status" value="1"/>
</dbReference>
<evidence type="ECO:0000313" key="3">
    <source>
        <dbReference type="Proteomes" id="UP000184330"/>
    </source>
</evidence>
<dbReference type="Proteomes" id="UP000184330">
    <property type="component" value="Unassembled WGS sequence"/>
</dbReference>
<dbReference type="Pfam" id="PF13365">
    <property type="entry name" value="Trypsin_2"/>
    <property type="match status" value="1"/>
</dbReference>
<protein>
    <recommendedName>
        <fullName evidence="4">Peptidase S1 domain-containing protein</fullName>
    </recommendedName>
</protein>
<keyword evidence="3" id="KW-1185">Reference proteome</keyword>
<gene>
    <name evidence="2" type="ORF">PAC_12248</name>
</gene>
<dbReference type="STRING" id="576137.A0A1L7XBF5"/>
<evidence type="ECO:0000256" key="1">
    <source>
        <dbReference type="SAM" id="MobiDB-lite"/>
    </source>
</evidence>
<dbReference type="AlphaFoldDB" id="A0A1L7XBF5"/>
<dbReference type="OrthoDB" id="4217619at2759"/>
<feature type="region of interest" description="Disordered" evidence="1">
    <location>
        <begin position="1"/>
        <end position="76"/>
    </location>
</feature>
<evidence type="ECO:0008006" key="4">
    <source>
        <dbReference type="Google" id="ProtNLM"/>
    </source>
</evidence>
<feature type="compositionally biased region" description="Polar residues" evidence="1">
    <location>
        <begin position="32"/>
        <end position="58"/>
    </location>
</feature>